<reference evidence="2 3" key="1">
    <citation type="submission" date="2018-03" db="EMBL/GenBank/DDBJ databases">
        <title>Genomic Encyclopedia of Archaeal and Bacterial Type Strains, Phase II (KMG-II): from individual species to whole genera.</title>
        <authorList>
            <person name="Goeker M."/>
        </authorList>
    </citation>
    <scope>NUCLEOTIDE SEQUENCE [LARGE SCALE GENOMIC DNA]</scope>
    <source>
        <strain evidence="2 3">DSM 28057</strain>
    </source>
</reference>
<gene>
    <name evidence="2" type="ORF">CLV48_10360</name>
</gene>
<evidence type="ECO:0000313" key="2">
    <source>
        <dbReference type="EMBL" id="PSL05550.1"/>
    </source>
</evidence>
<evidence type="ECO:0000313" key="3">
    <source>
        <dbReference type="Proteomes" id="UP000240708"/>
    </source>
</evidence>
<comment type="caution">
    <text evidence="2">The sequence shown here is derived from an EMBL/GenBank/DDBJ whole genome shotgun (WGS) entry which is preliminary data.</text>
</comment>
<feature type="chain" id="PRO_5015121555" description="Tetratricopeptide repeat protein" evidence="1">
    <location>
        <begin position="23"/>
        <end position="354"/>
    </location>
</feature>
<dbReference type="Gene3D" id="1.25.40.10">
    <property type="entry name" value="Tetratricopeptide repeat domain"/>
    <property type="match status" value="1"/>
</dbReference>
<keyword evidence="3" id="KW-1185">Reference proteome</keyword>
<dbReference type="AlphaFoldDB" id="A0A2P8E7V5"/>
<dbReference type="InterPro" id="IPR045921">
    <property type="entry name" value="DUF6340"/>
</dbReference>
<organism evidence="2 3">
    <name type="scientific">Cecembia rubra</name>
    <dbReference type="NCBI Taxonomy" id="1485585"/>
    <lineage>
        <taxon>Bacteria</taxon>
        <taxon>Pseudomonadati</taxon>
        <taxon>Bacteroidota</taxon>
        <taxon>Cytophagia</taxon>
        <taxon>Cytophagales</taxon>
        <taxon>Cyclobacteriaceae</taxon>
        <taxon>Cecembia</taxon>
    </lineage>
</organism>
<sequence length="354" mass="39988">MLNMKQVNFSFFILLLASLLFSCTRTVTMNRMAPADITVPSYVQRILLVDRTAPQNETVSVIQGILTGEAPFEVKNAAEATLTTIQQELNQSPRFEVIRARERLVGGLFAQTFPTPLTWQQVEGLCDQYQVDAILVLEKFSSDFIVTDKRQMIKKTVGTGKEARQIEVMGVYMEGLASVSAGFRFYDPQSKNIFDQINYDKTNLWSAEAETRLQAAAMLIDKVRATQFVGRMAGASYARRIAPMPITITRSMYEKPRSNFSLAKGSRLAQVGRWEDALETWQQGLSLPHSTKEGGRLAYNLALAYEVLGELEEARYWAGKSFTEYGFKEGRNYAGNLQRRINQDAIVRSQLERN</sequence>
<dbReference type="EMBL" id="PYGF01000003">
    <property type="protein sequence ID" value="PSL05550.1"/>
    <property type="molecule type" value="Genomic_DNA"/>
</dbReference>
<dbReference type="Pfam" id="PF19867">
    <property type="entry name" value="DUF6340"/>
    <property type="match status" value="1"/>
</dbReference>
<proteinExistence type="predicted"/>
<name>A0A2P8E7V5_9BACT</name>
<accession>A0A2P8E7V5</accession>
<evidence type="ECO:0000256" key="1">
    <source>
        <dbReference type="SAM" id="SignalP"/>
    </source>
</evidence>
<dbReference type="InterPro" id="IPR011990">
    <property type="entry name" value="TPR-like_helical_dom_sf"/>
</dbReference>
<dbReference type="Proteomes" id="UP000240708">
    <property type="component" value="Unassembled WGS sequence"/>
</dbReference>
<dbReference type="PROSITE" id="PS51257">
    <property type="entry name" value="PROKAR_LIPOPROTEIN"/>
    <property type="match status" value="1"/>
</dbReference>
<protein>
    <recommendedName>
        <fullName evidence="4">Tetratricopeptide repeat protein</fullName>
    </recommendedName>
</protein>
<evidence type="ECO:0008006" key="4">
    <source>
        <dbReference type="Google" id="ProtNLM"/>
    </source>
</evidence>
<dbReference type="SUPFAM" id="SSF48452">
    <property type="entry name" value="TPR-like"/>
    <property type="match status" value="1"/>
</dbReference>
<keyword evidence="1" id="KW-0732">Signal</keyword>
<feature type="signal peptide" evidence="1">
    <location>
        <begin position="1"/>
        <end position="22"/>
    </location>
</feature>